<evidence type="ECO:0000256" key="4">
    <source>
        <dbReference type="ARBA" id="ARBA00022801"/>
    </source>
</evidence>
<evidence type="ECO:0000313" key="6">
    <source>
        <dbReference type="EMBL" id="ELY37710.1"/>
    </source>
</evidence>
<comment type="caution">
    <text evidence="6">The sequence shown here is derived from an EMBL/GenBank/DDBJ whole genome shotgun (WGS) entry which is preliminary data.</text>
</comment>
<proteinExistence type="inferred from homology"/>
<dbReference type="PANTHER" id="PTHR33397">
    <property type="entry name" value="UPF0331 PROTEIN YUTE"/>
    <property type="match status" value="1"/>
</dbReference>
<evidence type="ECO:0000256" key="2">
    <source>
        <dbReference type="ARBA" id="ARBA00022649"/>
    </source>
</evidence>
<evidence type="ECO:0000256" key="5">
    <source>
        <dbReference type="ARBA" id="ARBA00024207"/>
    </source>
</evidence>
<evidence type="ECO:0000256" key="3">
    <source>
        <dbReference type="ARBA" id="ARBA00022722"/>
    </source>
</evidence>
<dbReference type="STRING" id="1114856.GCA_000383975_04175"/>
<gene>
    <name evidence="6" type="ORF">C496_19420</name>
</gene>
<keyword evidence="7" id="KW-1185">Reference proteome</keyword>
<dbReference type="GO" id="GO:0004540">
    <property type="term" value="F:RNA nuclease activity"/>
    <property type="evidence" value="ECO:0007669"/>
    <property type="project" value="InterPro"/>
</dbReference>
<evidence type="ECO:0008006" key="8">
    <source>
        <dbReference type="Google" id="ProtNLM"/>
    </source>
</evidence>
<comment type="similarity">
    <text evidence="5">Belongs to the HepT RNase toxin family.</text>
</comment>
<name>L9VKH2_9EURY</name>
<organism evidence="6 7">
    <name type="scientific">Natronorubrum tibetense GA33</name>
    <dbReference type="NCBI Taxonomy" id="1114856"/>
    <lineage>
        <taxon>Archaea</taxon>
        <taxon>Methanobacteriati</taxon>
        <taxon>Methanobacteriota</taxon>
        <taxon>Stenosarchaea group</taxon>
        <taxon>Halobacteria</taxon>
        <taxon>Halobacteriales</taxon>
        <taxon>Natrialbaceae</taxon>
        <taxon>Natronorubrum</taxon>
    </lineage>
</organism>
<dbReference type="EMBL" id="AOHW01000045">
    <property type="protein sequence ID" value="ELY37710.1"/>
    <property type="molecule type" value="Genomic_DNA"/>
</dbReference>
<evidence type="ECO:0000313" key="7">
    <source>
        <dbReference type="Proteomes" id="UP000011599"/>
    </source>
</evidence>
<reference evidence="6 7" key="1">
    <citation type="journal article" date="2014" name="PLoS Genet.">
        <title>Phylogenetically driven sequencing of extremely halophilic archaea reveals strategies for static and dynamic osmo-response.</title>
        <authorList>
            <person name="Becker E.A."/>
            <person name="Seitzer P.M."/>
            <person name="Tritt A."/>
            <person name="Larsen D."/>
            <person name="Krusor M."/>
            <person name="Yao A.I."/>
            <person name="Wu D."/>
            <person name="Madern D."/>
            <person name="Eisen J.A."/>
            <person name="Darling A.E."/>
            <person name="Facciotti M.T."/>
        </authorList>
    </citation>
    <scope>NUCLEOTIDE SEQUENCE [LARGE SCALE GENOMIC DNA]</scope>
    <source>
        <strain evidence="6 7">GA33</strain>
    </source>
</reference>
<dbReference type="OrthoDB" id="25331at2157"/>
<dbReference type="PATRIC" id="fig|1114856.3.peg.4020"/>
<dbReference type="RefSeq" id="WP_006092015.1">
    <property type="nucleotide sequence ID" value="NZ_AOHW01000045.1"/>
</dbReference>
<dbReference type="Pfam" id="PF01934">
    <property type="entry name" value="HepT-like"/>
    <property type="match status" value="1"/>
</dbReference>
<keyword evidence="1" id="KW-0597">Phosphoprotein</keyword>
<dbReference type="Gene3D" id="1.20.120.580">
    <property type="entry name" value="bsu32300-like"/>
    <property type="match status" value="1"/>
</dbReference>
<dbReference type="eggNOG" id="arCOG02108">
    <property type="taxonomic scope" value="Archaea"/>
</dbReference>
<dbReference type="PANTHER" id="PTHR33397:SF5">
    <property type="entry name" value="RNASE YUTE-RELATED"/>
    <property type="match status" value="1"/>
</dbReference>
<dbReference type="GO" id="GO:0016787">
    <property type="term" value="F:hydrolase activity"/>
    <property type="evidence" value="ECO:0007669"/>
    <property type="project" value="UniProtKB-KW"/>
</dbReference>
<dbReference type="AlphaFoldDB" id="L9VKH2"/>
<dbReference type="InterPro" id="IPR052379">
    <property type="entry name" value="Type_VII_TA_RNase"/>
</dbReference>
<keyword evidence="4" id="KW-0378">Hydrolase</keyword>
<evidence type="ECO:0000256" key="1">
    <source>
        <dbReference type="ARBA" id="ARBA00022553"/>
    </source>
</evidence>
<dbReference type="InterPro" id="IPR008201">
    <property type="entry name" value="HepT-like"/>
</dbReference>
<keyword evidence="2" id="KW-1277">Toxin-antitoxin system</keyword>
<dbReference type="NCBIfam" id="NF047751">
    <property type="entry name" value="HepT_toxin"/>
    <property type="match status" value="1"/>
</dbReference>
<dbReference type="Proteomes" id="UP000011599">
    <property type="component" value="Unassembled WGS sequence"/>
</dbReference>
<accession>L9VKH2</accession>
<dbReference type="InterPro" id="IPR037038">
    <property type="entry name" value="HepT-like_sf"/>
</dbReference>
<protein>
    <recommendedName>
        <fullName evidence="8">DUF86 domain-containing protein</fullName>
    </recommendedName>
</protein>
<dbReference type="GO" id="GO:0110001">
    <property type="term" value="C:toxin-antitoxin complex"/>
    <property type="evidence" value="ECO:0007669"/>
    <property type="project" value="InterPro"/>
</dbReference>
<sequence length="157" mass="17741">MTDEPFPTESLERILTAVETIEASIGTLARKQSVDLETYYADTDTQDIVERRFVKMTEAAIDIGEVLVKHERGAPPASNPKSMRALEQLGVLSGPTAEEMAQAARFRNVLAHTYGDIIDHDMVYDALQDLERYRRFILEVRDYLESIGALKEHGNDR</sequence>
<keyword evidence="3" id="KW-0540">Nuclease</keyword>